<evidence type="ECO:0000256" key="3">
    <source>
        <dbReference type="ARBA" id="ARBA00038502"/>
    </source>
</evidence>
<name>A0ABW5IC40_9PSEU</name>
<evidence type="ECO:0000313" key="6">
    <source>
        <dbReference type="Proteomes" id="UP001597542"/>
    </source>
</evidence>
<evidence type="ECO:0000256" key="1">
    <source>
        <dbReference type="ARBA" id="ARBA00022679"/>
    </source>
</evidence>
<keyword evidence="2" id="KW-0012">Acyltransferase</keyword>
<comment type="similarity">
    <text evidence="3">Belongs to the acetyltransferase family. RimJ subfamily.</text>
</comment>
<dbReference type="PANTHER" id="PTHR43792:SF8">
    <property type="entry name" value="[RIBOSOMAL PROTEIN US5]-ALANINE N-ACETYLTRANSFERASE"/>
    <property type="match status" value="1"/>
</dbReference>
<organism evidence="5 6">
    <name type="scientific">Amycolatopsis albidoflavus</name>
    <dbReference type="NCBI Taxonomy" id="102226"/>
    <lineage>
        <taxon>Bacteria</taxon>
        <taxon>Bacillati</taxon>
        <taxon>Actinomycetota</taxon>
        <taxon>Actinomycetes</taxon>
        <taxon>Pseudonocardiales</taxon>
        <taxon>Pseudonocardiaceae</taxon>
        <taxon>Amycolatopsis</taxon>
    </lineage>
</organism>
<dbReference type="PROSITE" id="PS51186">
    <property type="entry name" value="GNAT"/>
    <property type="match status" value="1"/>
</dbReference>
<feature type="domain" description="N-acetyltransferase" evidence="4">
    <location>
        <begin position="29"/>
        <end position="200"/>
    </location>
</feature>
<evidence type="ECO:0000256" key="2">
    <source>
        <dbReference type="ARBA" id="ARBA00023315"/>
    </source>
</evidence>
<dbReference type="Proteomes" id="UP001597542">
    <property type="component" value="Unassembled WGS sequence"/>
</dbReference>
<dbReference type="EMBL" id="JBHUKQ010000023">
    <property type="protein sequence ID" value="MFD2486568.1"/>
    <property type="molecule type" value="Genomic_DNA"/>
</dbReference>
<dbReference type="InterPro" id="IPR016181">
    <property type="entry name" value="Acyl_CoA_acyltransferase"/>
</dbReference>
<dbReference type="Gene3D" id="3.40.630.30">
    <property type="match status" value="1"/>
</dbReference>
<dbReference type="RefSeq" id="WP_344280785.1">
    <property type="nucleotide sequence ID" value="NZ_BAAAHV010000017.1"/>
</dbReference>
<reference evidence="6" key="1">
    <citation type="journal article" date="2019" name="Int. J. Syst. Evol. Microbiol.">
        <title>The Global Catalogue of Microorganisms (GCM) 10K type strain sequencing project: providing services to taxonomists for standard genome sequencing and annotation.</title>
        <authorList>
            <consortium name="The Broad Institute Genomics Platform"/>
            <consortium name="The Broad Institute Genome Sequencing Center for Infectious Disease"/>
            <person name="Wu L."/>
            <person name="Ma J."/>
        </authorList>
    </citation>
    <scope>NUCLEOTIDE SEQUENCE [LARGE SCALE GENOMIC DNA]</scope>
    <source>
        <strain evidence="6">CGMCC 4.7638</strain>
    </source>
</reference>
<dbReference type="PANTHER" id="PTHR43792">
    <property type="entry name" value="GNAT FAMILY, PUTATIVE (AFU_ORTHOLOGUE AFUA_3G00765)-RELATED-RELATED"/>
    <property type="match status" value="1"/>
</dbReference>
<accession>A0ABW5IC40</accession>
<dbReference type="InterPro" id="IPR000182">
    <property type="entry name" value="GNAT_dom"/>
</dbReference>
<proteinExistence type="inferred from homology"/>
<dbReference type="Pfam" id="PF13302">
    <property type="entry name" value="Acetyltransf_3"/>
    <property type="match status" value="1"/>
</dbReference>
<protein>
    <submittedName>
        <fullName evidence="5">GNAT family protein</fullName>
    </submittedName>
</protein>
<sequence length="219" mass="24056">MAALADSVENRHPGWPATLGPLRIPAGVIAVRPVRLRDAGEWSRVRLRDREHLEEWEPTGIGPWADRNAFWSWPSQWAALRGLARRGQCLPFTITVDGKFAGQITVGNVIRAALRSAWIGYWVSSEIVRGGVATAAVALVTDHAFDVAGLHRLEATVRPENNASIRVLTKAGYRQEGLFERYLDVAGAWRDHLCFAVTKEETGDGLVSRLVASGRADLA</sequence>
<keyword evidence="6" id="KW-1185">Reference proteome</keyword>
<dbReference type="InterPro" id="IPR051531">
    <property type="entry name" value="N-acetyltransferase"/>
</dbReference>
<keyword evidence="1" id="KW-0808">Transferase</keyword>
<evidence type="ECO:0000259" key="4">
    <source>
        <dbReference type="PROSITE" id="PS51186"/>
    </source>
</evidence>
<gene>
    <name evidence="5" type="ORF">ACFSUT_40290</name>
</gene>
<dbReference type="SUPFAM" id="SSF55729">
    <property type="entry name" value="Acyl-CoA N-acyltransferases (Nat)"/>
    <property type="match status" value="1"/>
</dbReference>
<comment type="caution">
    <text evidence="5">The sequence shown here is derived from an EMBL/GenBank/DDBJ whole genome shotgun (WGS) entry which is preliminary data.</text>
</comment>
<evidence type="ECO:0000313" key="5">
    <source>
        <dbReference type="EMBL" id="MFD2486568.1"/>
    </source>
</evidence>